<dbReference type="Gene3D" id="3.40.50.720">
    <property type="entry name" value="NAD(P)-binding Rossmann-like Domain"/>
    <property type="match status" value="1"/>
</dbReference>
<dbReference type="Pfam" id="PF00106">
    <property type="entry name" value="adh_short"/>
    <property type="match status" value="1"/>
</dbReference>
<dbReference type="GO" id="GO:0016491">
    <property type="term" value="F:oxidoreductase activity"/>
    <property type="evidence" value="ECO:0007669"/>
    <property type="project" value="UniProtKB-KW"/>
</dbReference>
<name>A0A9P0CVV9_9CUCU</name>
<gene>
    <name evidence="2" type="ORF">PSYICH_LOCUS6951</name>
</gene>
<accession>A0A9P0CVV9</accession>
<proteinExistence type="predicted"/>
<dbReference type="AlphaFoldDB" id="A0A9P0CVV9"/>
<dbReference type="EMBL" id="OV651814">
    <property type="protein sequence ID" value="CAH1107158.1"/>
    <property type="molecule type" value="Genomic_DNA"/>
</dbReference>
<dbReference type="OrthoDB" id="191139at2759"/>
<keyword evidence="3" id="KW-1185">Reference proteome</keyword>
<organism evidence="2 3">
    <name type="scientific">Psylliodes chrysocephalus</name>
    <dbReference type="NCBI Taxonomy" id="3402493"/>
    <lineage>
        <taxon>Eukaryota</taxon>
        <taxon>Metazoa</taxon>
        <taxon>Ecdysozoa</taxon>
        <taxon>Arthropoda</taxon>
        <taxon>Hexapoda</taxon>
        <taxon>Insecta</taxon>
        <taxon>Pterygota</taxon>
        <taxon>Neoptera</taxon>
        <taxon>Endopterygota</taxon>
        <taxon>Coleoptera</taxon>
        <taxon>Polyphaga</taxon>
        <taxon>Cucujiformia</taxon>
        <taxon>Chrysomeloidea</taxon>
        <taxon>Chrysomelidae</taxon>
        <taxon>Galerucinae</taxon>
        <taxon>Alticini</taxon>
        <taxon>Psylliodes</taxon>
    </lineage>
</organism>
<dbReference type="PRINTS" id="PR00081">
    <property type="entry name" value="GDHRDH"/>
</dbReference>
<dbReference type="Proteomes" id="UP001153636">
    <property type="component" value="Chromosome 2"/>
</dbReference>
<dbReference type="PANTHER" id="PTHR43157">
    <property type="entry name" value="PHOSPHATIDYLINOSITOL-GLYCAN BIOSYNTHESIS CLASS F PROTEIN-RELATED"/>
    <property type="match status" value="1"/>
</dbReference>
<dbReference type="SUPFAM" id="SSF51735">
    <property type="entry name" value="NAD(P)-binding Rossmann-fold domains"/>
    <property type="match status" value="1"/>
</dbReference>
<evidence type="ECO:0000313" key="2">
    <source>
        <dbReference type="EMBL" id="CAH1107158.1"/>
    </source>
</evidence>
<keyword evidence="1" id="KW-0560">Oxidoreductase</keyword>
<evidence type="ECO:0000313" key="3">
    <source>
        <dbReference type="Proteomes" id="UP001153636"/>
    </source>
</evidence>
<dbReference type="InterPro" id="IPR002347">
    <property type="entry name" value="SDR_fam"/>
</dbReference>
<reference evidence="2" key="1">
    <citation type="submission" date="2022-01" db="EMBL/GenBank/DDBJ databases">
        <authorList>
            <person name="King R."/>
        </authorList>
    </citation>
    <scope>NUCLEOTIDE SEQUENCE</scope>
</reference>
<sequence>MTLVTNSLKKVALVTGANRGLGFEVALELAQRKFKVVMADKVELTPSKEHVICLSGNTDVHEYRLDLASFNSVKCFAENVTKDLDYIDVLVNNAGVFCMKRQKTEDCLDAVMQINHLSPFLLTYLLTDLLKKSKNGRIIYVTSNGAFFNRLTLEQLSKPDYFTPHFISGAIHYYNTKLCNMISTKYFTKKLKQFNITCNSVHPHMMNTEFLISNKHTSLLSNLESRISTRLIPFVTRDVKYCADGVIFLATSNTIHNVTGKYFINSQVHREPSAVEDKKFCHEICNESEKLVGIKK</sequence>
<protein>
    <submittedName>
        <fullName evidence="2">Uncharacterized protein</fullName>
    </submittedName>
</protein>
<dbReference type="InterPro" id="IPR036291">
    <property type="entry name" value="NAD(P)-bd_dom_sf"/>
</dbReference>
<evidence type="ECO:0000256" key="1">
    <source>
        <dbReference type="ARBA" id="ARBA00023002"/>
    </source>
</evidence>
<dbReference type="PANTHER" id="PTHR43157:SF31">
    <property type="entry name" value="PHOSPHATIDYLINOSITOL-GLYCAN BIOSYNTHESIS CLASS F PROTEIN"/>
    <property type="match status" value="1"/>
</dbReference>